<gene>
    <name evidence="2" type="ORF">BJ875DRAFT_444874</name>
</gene>
<keyword evidence="3" id="KW-1185">Reference proteome</keyword>
<accession>A0A9P8C1M4</accession>
<comment type="caution">
    <text evidence="2">The sequence shown here is derived from an EMBL/GenBank/DDBJ whole genome shotgun (WGS) entry which is preliminary data.</text>
</comment>
<feature type="region of interest" description="Disordered" evidence="1">
    <location>
        <begin position="120"/>
        <end position="146"/>
    </location>
</feature>
<proteinExistence type="predicted"/>
<feature type="compositionally biased region" description="Polar residues" evidence="1">
    <location>
        <begin position="125"/>
        <end position="146"/>
    </location>
</feature>
<dbReference type="EMBL" id="MU251659">
    <property type="protein sequence ID" value="KAG9230593.1"/>
    <property type="molecule type" value="Genomic_DNA"/>
</dbReference>
<feature type="compositionally biased region" description="Basic residues" evidence="1">
    <location>
        <begin position="1"/>
        <end position="14"/>
    </location>
</feature>
<evidence type="ECO:0000256" key="1">
    <source>
        <dbReference type="SAM" id="MobiDB-lite"/>
    </source>
</evidence>
<feature type="region of interest" description="Disordered" evidence="1">
    <location>
        <begin position="1"/>
        <end position="69"/>
    </location>
</feature>
<sequence length="146" mass="15700">MTQPDKRKRKRSKKVNSSVKEPTAVVVSKAVALDRPREVDGTRADAPPRTLVTESVDTPAEADRSSRDAAPITLANDIHSRCTDTTLVRRDIREGFTNVESIEFSSESASSEGAMVISKGGAVSAGQTPPVTDRSTPSFFTVTEHS</sequence>
<dbReference type="AlphaFoldDB" id="A0A9P8C1M4"/>
<feature type="compositionally biased region" description="Basic and acidic residues" evidence="1">
    <location>
        <begin position="32"/>
        <end position="43"/>
    </location>
</feature>
<protein>
    <submittedName>
        <fullName evidence="2">Uncharacterized protein</fullName>
    </submittedName>
</protein>
<evidence type="ECO:0000313" key="2">
    <source>
        <dbReference type="EMBL" id="KAG9230593.1"/>
    </source>
</evidence>
<reference evidence="2" key="1">
    <citation type="journal article" date="2021" name="IMA Fungus">
        <title>Genomic characterization of three marine fungi, including Emericellopsis atlantica sp. nov. with signatures of a generalist lifestyle and marine biomass degradation.</title>
        <authorList>
            <person name="Hagestad O.C."/>
            <person name="Hou L."/>
            <person name="Andersen J.H."/>
            <person name="Hansen E.H."/>
            <person name="Altermark B."/>
            <person name="Li C."/>
            <person name="Kuhnert E."/>
            <person name="Cox R.J."/>
            <person name="Crous P.W."/>
            <person name="Spatafora J.W."/>
            <person name="Lail K."/>
            <person name="Amirebrahimi M."/>
            <person name="Lipzen A."/>
            <person name="Pangilinan J."/>
            <person name="Andreopoulos W."/>
            <person name="Hayes R.D."/>
            <person name="Ng V."/>
            <person name="Grigoriev I.V."/>
            <person name="Jackson S.A."/>
            <person name="Sutton T.D.S."/>
            <person name="Dobson A.D.W."/>
            <person name="Rama T."/>
        </authorList>
    </citation>
    <scope>NUCLEOTIDE SEQUENCE</scope>
    <source>
        <strain evidence="2">TRa018bII</strain>
    </source>
</reference>
<name>A0A9P8C1M4_9HELO</name>
<organism evidence="2 3">
    <name type="scientific">Amylocarpus encephaloides</name>
    <dbReference type="NCBI Taxonomy" id="45428"/>
    <lineage>
        <taxon>Eukaryota</taxon>
        <taxon>Fungi</taxon>
        <taxon>Dikarya</taxon>
        <taxon>Ascomycota</taxon>
        <taxon>Pezizomycotina</taxon>
        <taxon>Leotiomycetes</taxon>
        <taxon>Helotiales</taxon>
        <taxon>Helotiales incertae sedis</taxon>
        <taxon>Amylocarpus</taxon>
    </lineage>
</organism>
<dbReference type="Proteomes" id="UP000824998">
    <property type="component" value="Unassembled WGS sequence"/>
</dbReference>
<evidence type="ECO:0000313" key="3">
    <source>
        <dbReference type="Proteomes" id="UP000824998"/>
    </source>
</evidence>